<feature type="compositionally biased region" description="Pro residues" evidence="2">
    <location>
        <begin position="9"/>
        <end position="30"/>
    </location>
</feature>
<dbReference type="InterPro" id="IPR027417">
    <property type="entry name" value="P-loop_NTPase"/>
</dbReference>
<organism evidence="4 5">
    <name type="scientific">Chthoniobacter flavus Ellin428</name>
    <dbReference type="NCBI Taxonomy" id="497964"/>
    <lineage>
        <taxon>Bacteria</taxon>
        <taxon>Pseudomonadati</taxon>
        <taxon>Verrucomicrobiota</taxon>
        <taxon>Spartobacteria</taxon>
        <taxon>Chthoniobacterales</taxon>
        <taxon>Chthoniobacteraceae</taxon>
        <taxon>Chthoniobacter</taxon>
    </lineage>
</organism>
<protein>
    <submittedName>
        <fullName evidence="4">Twitching motility protein</fullName>
    </submittedName>
</protein>
<feature type="region of interest" description="Disordered" evidence="2">
    <location>
        <begin position="1"/>
        <end position="34"/>
    </location>
</feature>
<dbReference type="InParanoid" id="B4CY15"/>
<dbReference type="GO" id="GO:0016887">
    <property type="term" value="F:ATP hydrolysis activity"/>
    <property type="evidence" value="ECO:0007669"/>
    <property type="project" value="InterPro"/>
</dbReference>
<dbReference type="SUPFAM" id="SSF52540">
    <property type="entry name" value="P-loop containing nucleoside triphosphate hydrolases"/>
    <property type="match status" value="1"/>
</dbReference>
<dbReference type="FunCoup" id="B4CY15">
    <property type="interactions" value="422"/>
</dbReference>
<dbReference type="GO" id="GO:0005524">
    <property type="term" value="F:ATP binding"/>
    <property type="evidence" value="ECO:0007669"/>
    <property type="project" value="InterPro"/>
</dbReference>
<accession>B4CY15</accession>
<dbReference type="InterPro" id="IPR003593">
    <property type="entry name" value="AAA+_ATPase"/>
</dbReference>
<comment type="similarity">
    <text evidence="1">Belongs to the GSP E family.</text>
</comment>
<dbReference type="InterPro" id="IPR050921">
    <property type="entry name" value="T4SS_GSP_E_ATPase"/>
</dbReference>
<comment type="caution">
    <text evidence="4">The sequence shown here is derived from an EMBL/GenBank/DDBJ whole genome shotgun (WGS) entry which is preliminary data.</text>
</comment>
<dbReference type="Gene3D" id="3.30.450.90">
    <property type="match status" value="1"/>
</dbReference>
<name>B4CY15_9BACT</name>
<dbReference type="PANTHER" id="PTHR30486">
    <property type="entry name" value="TWITCHING MOTILITY PROTEIN PILT"/>
    <property type="match status" value="1"/>
</dbReference>
<reference evidence="4 5" key="1">
    <citation type="journal article" date="2011" name="J. Bacteriol.">
        <title>Genome sequence of Chthoniobacter flavus Ellin428, an aerobic heterotrophic soil bacterium.</title>
        <authorList>
            <person name="Kant R."/>
            <person name="van Passel M.W."/>
            <person name="Palva A."/>
            <person name="Lucas S."/>
            <person name="Lapidus A."/>
            <person name="Glavina Del Rio T."/>
            <person name="Dalin E."/>
            <person name="Tice H."/>
            <person name="Bruce D."/>
            <person name="Goodwin L."/>
            <person name="Pitluck S."/>
            <person name="Larimer F.W."/>
            <person name="Land M.L."/>
            <person name="Hauser L."/>
            <person name="Sangwan P."/>
            <person name="de Vos W.M."/>
            <person name="Janssen P.H."/>
            <person name="Smidt H."/>
        </authorList>
    </citation>
    <scope>NUCLEOTIDE SEQUENCE [LARGE SCALE GENOMIC DNA]</scope>
    <source>
        <strain evidence="4 5">Ellin428</strain>
    </source>
</reference>
<dbReference type="STRING" id="497964.CfE428DRAFT_1456"/>
<dbReference type="eggNOG" id="COG2805">
    <property type="taxonomic scope" value="Bacteria"/>
</dbReference>
<dbReference type="InterPro" id="IPR001482">
    <property type="entry name" value="T2SS/T4SS_dom"/>
</dbReference>
<dbReference type="EMBL" id="ABVL01000003">
    <property type="protein sequence ID" value="EDY21163.1"/>
    <property type="molecule type" value="Genomic_DNA"/>
</dbReference>
<feature type="domain" description="AAA+ ATPase" evidence="3">
    <location>
        <begin position="156"/>
        <end position="281"/>
    </location>
</feature>
<gene>
    <name evidence="4" type="ORF">CfE428DRAFT_1456</name>
</gene>
<dbReference type="AlphaFoldDB" id="B4CY15"/>
<evidence type="ECO:0000313" key="4">
    <source>
        <dbReference type="EMBL" id="EDY21163.1"/>
    </source>
</evidence>
<dbReference type="SMART" id="SM00382">
    <property type="entry name" value="AAA"/>
    <property type="match status" value="1"/>
</dbReference>
<sequence length="392" mass="42267">MGLFDSRKPTPPAPAPTSAVPPPPPLPPSGPHKLVPMEDLLRLVVDEGASDIHLSVGAPPAVRINGKLVKLQLPPLAPEDTESLARAITSDANLQRVSEEGSVDFAFSFRGNDRFRGSVYRQRGHLGIALRTIPKKMLTLDEIGLPKSVEELLFLPRGLILVTGPTGSGKTTSLAAMLDLINARSAGHIMTIEDPIEYFHPHKLGIVNQREVGVDVPSFAEGLRRALRQDPNVILVGEMRDLETMETAITAAETGHLVFSTLHTTGAARTVDRIIDAFPTTQQEQIRVQLGANLKAVISQLLLPTLDGTGRVAAFEIMVNTPSIAALIRDNKTFRIPNDILTGGKYGMVSLETSLVQLYLNGLISYEQVLGKAQDPQAAVQLIGGQKPANKR</sequence>
<dbReference type="Proteomes" id="UP000005824">
    <property type="component" value="Unassembled WGS sequence"/>
</dbReference>
<evidence type="ECO:0000313" key="5">
    <source>
        <dbReference type="Proteomes" id="UP000005824"/>
    </source>
</evidence>
<dbReference type="InterPro" id="IPR006321">
    <property type="entry name" value="PilT/PilU"/>
</dbReference>
<evidence type="ECO:0000259" key="3">
    <source>
        <dbReference type="SMART" id="SM00382"/>
    </source>
</evidence>
<dbReference type="PANTHER" id="PTHR30486:SF16">
    <property type="entry name" value="TWITCHING MOTILITY PROTEIN PILT"/>
    <property type="match status" value="1"/>
</dbReference>
<dbReference type="CDD" id="cd01131">
    <property type="entry name" value="PilT"/>
    <property type="match status" value="1"/>
</dbReference>
<proteinExistence type="inferred from homology"/>
<dbReference type="Pfam" id="PF00437">
    <property type="entry name" value="T2SSE"/>
    <property type="match status" value="1"/>
</dbReference>
<keyword evidence="5" id="KW-1185">Reference proteome</keyword>
<evidence type="ECO:0000256" key="2">
    <source>
        <dbReference type="SAM" id="MobiDB-lite"/>
    </source>
</evidence>
<evidence type="ECO:0000256" key="1">
    <source>
        <dbReference type="ARBA" id="ARBA00006611"/>
    </source>
</evidence>
<dbReference type="NCBIfam" id="TIGR01420">
    <property type="entry name" value="pilT_fam"/>
    <property type="match status" value="1"/>
</dbReference>
<dbReference type="Gene3D" id="3.40.50.300">
    <property type="entry name" value="P-loop containing nucleotide triphosphate hydrolases"/>
    <property type="match status" value="1"/>
</dbReference>